<sequence length="195" mass="20400">MAFPKGCANLDKLYSGFSSSSSSPLPPSPPPPLLLFLSPRRSPLPEKTRLQGDVAIKHLCLHAHTDVTGAELSHLSRELGGGQFGGPVGYRETTQGECEGCQPSAWGLGSATVSREVSGRQSVRAAPLRAGCMSGCSPTFLPALHLCTQTPPPPPPPPIIPCHHLSSHHTPPPLQAAAAEQEEALRLSGAGRACR</sequence>
<reference evidence="1" key="1">
    <citation type="journal article" name="BMC Genomics">
        <title>Long-read sequencing and de novo genome assembly of marine medaka (Oryzias melastigma).</title>
        <authorList>
            <person name="Liang P."/>
            <person name="Saqib H.S.A."/>
            <person name="Ni X."/>
            <person name="Shen Y."/>
        </authorList>
    </citation>
    <scope>NUCLEOTIDE SEQUENCE</scope>
    <source>
        <strain evidence="1">Bigg-433</strain>
    </source>
</reference>
<proteinExistence type="predicted"/>
<evidence type="ECO:0000313" key="1">
    <source>
        <dbReference type="EMBL" id="KAF6729581.1"/>
    </source>
</evidence>
<comment type="caution">
    <text evidence="1">The sequence shown here is derived from an EMBL/GenBank/DDBJ whole genome shotgun (WGS) entry which is preliminary data.</text>
</comment>
<name>A0A834CMU0_ORYME</name>
<dbReference type="AlphaFoldDB" id="A0A834CMU0"/>
<evidence type="ECO:0000313" key="2">
    <source>
        <dbReference type="Proteomes" id="UP000646548"/>
    </source>
</evidence>
<organism evidence="1 2">
    <name type="scientific">Oryzias melastigma</name>
    <name type="common">Marine medaka</name>
    <dbReference type="NCBI Taxonomy" id="30732"/>
    <lineage>
        <taxon>Eukaryota</taxon>
        <taxon>Metazoa</taxon>
        <taxon>Chordata</taxon>
        <taxon>Craniata</taxon>
        <taxon>Vertebrata</taxon>
        <taxon>Euteleostomi</taxon>
        <taxon>Actinopterygii</taxon>
        <taxon>Neopterygii</taxon>
        <taxon>Teleostei</taxon>
        <taxon>Neoteleostei</taxon>
        <taxon>Acanthomorphata</taxon>
        <taxon>Ovalentaria</taxon>
        <taxon>Atherinomorphae</taxon>
        <taxon>Beloniformes</taxon>
        <taxon>Adrianichthyidae</taxon>
        <taxon>Oryziinae</taxon>
        <taxon>Oryzias</taxon>
    </lineage>
</organism>
<dbReference type="Proteomes" id="UP000646548">
    <property type="component" value="Unassembled WGS sequence"/>
</dbReference>
<protein>
    <submittedName>
        <fullName evidence="1">Uncharacterized protein</fullName>
    </submittedName>
</protein>
<gene>
    <name evidence="1" type="ORF">FQA47_009359</name>
</gene>
<dbReference type="EMBL" id="WKFB01000253">
    <property type="protein sequence ID" value="KAF6729581.1"/>
    <property type="molecule type" value="Genomic_DNA"/>
</dbReference>
<accession>A0A834CMU0</accession>